<sequence>MAIVLMESIVGPFRHPPLMSTTELAAVLEAAGAYKGKSTLRSAIPRVRERVASPQESHLRLRIVASGLPEPRVAAPVHLPGHPDPIHPDLSDEDAMIAIEYDGSGHWDQEQRAYDARRTLPSVQQAGSFSRSRKERRCPGGSTILTVTSENDAEWHAERSSGDSEPAPARVAPIS</sequence>
<accession>A0ABN2TI81</accession>
<reference evidence="2 3" key="1">
    <citation type="journal article" date="2019" name="Int. J. Syst. Evol. Microbiol.">
        <title>The Global Catalogue of Microorganisms (GCM) 10K type strain sequencing project: providing services to taxonomists for standard genome sequencing and annotation.</title>
        <authorList>
            <consortium name="The Broad Institute Genomics Platform"/>
            <consortium name="The Broad Institute Genome Sequencing Center for Infectious Disease"/>
            <person name="Wu L."/>
            <person name="Ma J."/>
        </authorList>
    </citation>
    <scope>NUCLEOTIDE SEQUENCE [LARGE SCALE GENOMIC DNA]</scope>
    <source>
        <strain evidence="2 3">JCM 14546</strain>
    </source>
</reference>
<protein>
    <recommendedName>
        <fullName evidence="4">DUF559 domain-containing protein</fullName>
    </recommendedName>
</protein>
<organism evidence="2 3">
    <name type="scientific">Brevibacterium samyangense</name>
    <dbReference type="NCBI Taxonomy" id="366888"/>
    <lineage>
        <taxon>Bacteria</taxon>
        <taxon>Bacillati</taxon>
        <taxon>Actinomycetota</taxon>
        <taxon>Actinomycetes</taxon>
        <taxon>Micrococcales</taxon>
        <taxon>Brevibacteriaceae</taxon>
        <taxon>Brevibacterium</taxon>
    </lineage>
</organism>
<name>A0ABN2TI81_9MICO</name>
<feature type="compositionally biased region" description="Basic and acidic residues" evidence="1">
    <location>
        <begin position="153"/>
        <end position="162"/>
    </location>
</feature>
<proteinExistence type="predicted"/>
<dbReference type="Proteomes" id="UP001500755">
    <property type="component" value="Unassembled WGS sequence"/>
</dbReference>
<keyword evidence="3" id="KW-1185">Reference proteome</keyword>
<gene>
    <name evidence="2" type="ORF">GCM10009755_22060</name>
</gene>
<feature type="region of interest" description="Disordered" evidence="1">
    <location>
        <begin position="123"/>
        <end position="175"/>
    </location>
</feature>
<dbReference type="EMBL" id="BAAANO010000020">
    <property type="protein sequence ID" value="GAA2010490.1"/>
    <property type="molecule type" value="Genomic_DNA"/>
</dbReference>
<evidence type="ECO:0008006" key="4">
    <source>
        <dbReference type="Google" id="ProtNLM"/>
    </source>
</evidence>
<evidence type="ECO:0000256" key="1">
    <source>
        <dbReference type="SAM" id="MobiDB-lite"/>
    </source>
</evidence>
<evidence type="ECO:0000313" key="2">
    <source>
        <dbReference type="EMBL" id="GAA2010490.1"/>
    </source>
</evidence>
<evidence type="ECO:0000313" key="3">
    <source>
        <dbReference type="Proteomes" id="UP001500755"/>
    </source>
</evidence>
<comment type="caution">
    <text evidence="2">The sequence shown here is derived from an EMBL/GenBank/DDBJ whole genome shotgun (WGS) entry which is preliminary data.</text>
</comment>